<keyword evidence="7" id="KW-0378">Hydrolase</keyword>
<feature type="non-terminal residue" evidence="10">
    <location>
        <position position="99"/>
    </location>
</feature>
<dbReference type="OrthoDB" id="9395730at2759"/>
<organism evidence="10 11">
    <name type="scientific">Zosterops borbonicus</name>
    <dbReference type="NCBI Taxonomy" id="364589"/>
    <lineage>
        <taxon>Eukaryota</taxon>
        <taxon>Metazoa</taxon>
        <taxon>Chordata</taxon>
        <taxon>Craniata</taxon>
        <taxon>Vertebrata</taxon>
        <taxon>Euteleostomi</taxon>
        <taxon>Archelosauria</taxon>
        <taxon>Archosauria</taxon>
        <taxon>Dinosauria</taxon>
        <taxon>Saurischia</taxon>
        <taxon>Theropoda</taxon>
        <taxon>Coelurosauria</taxon>
        <taxon>Aves</taxon>
        <taxon>Neognathae</taxon>
        <taxon>Neoaves</taxon>
        <taxon>Telluraves</taxon>
        <taxon>Australaves</taxon>
        <taxon>Passeriformes</taxon>
        <taxon>Sylvioidea</taxon>
        <taxon>Zosteropidae</taxon>
        <taxon>Zosterops</taxon>
    </lineage>
</organism>
<dbReference type="EC" id="3.1.26.4" evidence="2"/>
<evidence type="ECO:0000313" key="10">
    <source>
        <dbReference type="EMBL" id="TRZ05502.1"/>
    </source>
</evidence>
<evidence type="ECO:0000313" key="11">
    <source>
        <dbReference type="Proteomes" id="UP000796761"/>
    </source>
</evidence>
<gene>
    <name evidence="10" type="ORF">HGM15179_021605</name>
</gene>
<evidence type="ECO:0000259" key="9">
    <source>
        <dbReference type="PROSITE" id="PS50878"/>
    </source>
</evidence>
<evidence type="ECO:0000256" key="7">
    <source>
        <dbReference type="ARBA" id="ARBA00022801"/>
    </source>
</evidence>
<name>A0A8K1D5I1_9PASS</name>
<dbReference type="InterPro" id="IPR000477">
    <property type="entry name" value="RT_dom"/>
</dbReference>
<dbReference type="InterPro" id="IPR043502">
    <property type="entry name" value="DNA/RNA_pol_sf"/>
</dbReference>
<dbReference type="Pfam" id="PF00078">
    <property type="entry name" value="RVT_1"/>
    <property type="match status" value="1"/>
</dbReference>
<comment type="similarity">
    <text evidence="1">Belongs to the beta type-B retroviral polymerase family. HERV class-II K(HML-2) pol subfamily.</text>
</comment>
<dbReference type="GO" id="GO:0035613">
    <property type="term" value="F:RNA stem-loop binding"/>
    <property type="evidence" value="ECO:0007669"/>
    <property type="project" value="TreeGrafter"/>
</dbReference>
<dbReference type="SUPFAM" id="SSF56672">
    <property type="entry name" value="DNA/RNA polymerases"/>
    <property type="match status" value="1"/>
</dbReference>
<dbReference type="EMBL" id="SWJQ01004051">
    <property type="protein sequence ID" value="TRZ05502.1"/>
    <property type="molecule type" value="Genomic_DNA"/>
</dbReference>
<proteinExistence type="inferred from homology"/>
<reference evidence="10" key="1">
    <citation type="submission" date="2019-04" db="EMBL/GenBank/DDBJ databases">
        <title>Genome assembly of Zosterops borbonicus 15179.</title>
        <authorList>
            <person name="Leroy T."/>
            <person name="Anselmetti Y."/>
            <person name="Tilak M.-K."/>
            <person name="Nabholz B."/>
        </authorList>
    </citation>
    <scope>NUCLEOTIDE SEQUENCE</scope>
    <source>
        <strain evidence="10">HGM_15179</strain>
        <tissue evidence="10">Muscle</tissue>
    </source>
</reference>
<evidence type="ECO:0000256" key="2">
    <source>
        <dbReference type="ARBA" id="ARBA00012180"/>
    </source>
</evidence>
<dbReference type="PANTHER" id="PTHR41694">
    <property type="entry name" value="ENDOGENOUS RETROVIRUS GROUP K MEMBER POL PROTEIN"/>
    <property type="match status" value="1"/>
</dbReference>
<dbReference type="Gene3D" id="3.30.70.270">
    <property type="match status" value="2"/>
</dbReference>
<protein>
    <recommendedName>
        <fullName evidence="2">ribonuclease H</fullName>
        <ecNumber evidence="2">3.1.26.4</ecNumber>
    </recommendedName>
</protein>
<keyword evidence="3" id="KW-0808">Transferase</keyword>
<dbReference type="PANTHER" id="PTHR41694:SF3">
    <property type="entry name" value="RNA-DIRECTED DNA POLYMERASE-RELATED"/>
    <property type="match status" value="1"/>
</dbReference>
<dbReference type="GO" id="GO:0003964">
    <property type="term" value="F:RNA-directed DNA polymerase activity"/>
    <property type="evidence" value="ECO:0007669"/>
    <property type="project" value="UniProtKB-KW"/>
</dbReference>
<evidence type="ECO:0000256" key="8">
    <source>
        <dbReference type="ARBA" id="ARBA00022918"/>
    </source>
</evidence>
<evidence type="ECO:0000256" key="5">
    <source>
        <dbReference type="ARBA" id="ARBA00022722"/>
    </source>
</evidence>
<evidence type="ECO:0000256" key="3">
    <source>
        <dbReference type="ARBA" id="ARBA00022679"/>
    </source>
</evidence>
<evidence type="ECO:0000256" key="6">
    <source>
        <dbReference type="ARBA" id="ARBA00022759"/>
    </source>
</evidence>
<evidence type="ECO:0000256" key="4">
    <source>
        <dbReference type="ARBA" id="ARBA00022695"/>
    </source>
</evidence>
<comment type="caution">
    <text evidence="10">The sequence shown here is derived from an EMBL/GenBank/DDBJ whole genome shotgun (WGS) entry which is preliminary data.</text>
</comment>
<keyword evidence="4" id="KW-0548">Nucleotidyltransferase</keyword>
<keyword evidence="11" id="KW-1185">Reference proteome</keyword>
<dbReference type="PROSITE" id="PS50878">
    <property type="entry name" value="RT_POL"/>
    <property type="match status" value="1"/>
</dbReference>
<dbReference type="InterPro" id="IPR043128">
    <property type="entry name" value="Rev_trsase/Diguanyl_cyclase"/>
</dbReference>
<dbReference type="Proteomes" id="UP000796761">
    <property type="component" value="Unassembled WGS sequence"/>
</dbReference>
<evidence type="ECO:0000256" key="1">
    <source>
        <dbReference type="ARBA" id="ARBA00010879"/>
    </source>
</evidence>
<feature type="domain" description="Reverse transcriptase" evidence="9">
    <location>
        <begin position="1"/>
        <end position="74"/>
    </location>
</feature>
<dbReference type="GO" id="GO:0004523">
    <property type="term" value="F:RNA-DNA hybrid ribonuclease activity"/>
    <property type="evidence" value="ECO:0007669"/>
    <property type="project" value="UniProtKB-EC"/>
</dbReference>
<sequence length="99" mass="11151">MPMVCGLSLAGVHKQLPDGHIYHYVDDILVAVSTQDEVLRIQPQLLNALHSHGLEVAPEKVQQQPPWKYLGVKILEQTVQHQEVQFVHSVKTLNDAQIL</sequence>
<keyword evidence="8" id="KW-0695">RNA-directed DNA polymerase</keyword>
<dbReference type="AlphaFoldDB" id="A0A8K1D5I1"/>
<accession>A0A8K1D5I1</accession>
<keyword evidence="6" id="KW-0255">Endonuclease</keyword>
<keyword evidence="5" id="KW-0540">Nuclease</keyword>